<keyword evidence="9" id="KW-1185">Reference proteome</keyword>
<name>A0AAE1T2G8_9SOLA</name>
<reference evidence="8" key="1">
    <citation type="submission" date="2023-12" db="EMBL/GenBank/DDBJ databases">
        <title>Genome assembly of Anisodus tanguticus.</title>
        <authorList>
            <person name="Wang Y.-J."/>
        </authorList>
    </citation>
    <scope>NUCLEOTIDE SEQUENCE</scope>
    <source>
        <strain evidence="8">KB-2021</strain>
        <tissue evidence="8">Leaf</tissue>
    </source>
</reference>
<evidence type="ECO:0000256" key="3">
    <source>
        <dbReference type="ARBA" id="ARBA00022525"/>
    </source>
</evidence>
<evidence type="ECO:0000256" key="4">
    <source>
        <dbReference type="ARBA" id="ARBA00022729"/>
    </source>
</evidence>
<dbReference type="GO" id="GO:0016788">
    <property type="term" value="F:hydrolase activity, acting on ester bonds"/>
    <property type="evidence" value="ECO:0007669"/>
    <property type="project" value="InterPro"/>
</dbReference>
<accession>A0AAE1T2G8</accession>
<evidence type="ECO:0000256" key="5">
    <source>
        <dbReference type="ARBA" id="ARBA00022801"/>
    </source>
</evidence>
<keyword evidence="5" id="KW-0378">Hydrolase</keyword>
<dbReference type="PANTHER" id="PTHR45650:SF87">
    <property type="entry name" value="ZINC FINGER PROTEIN"/>
    <property type="match status" value="1"/>
</dbReference>
<keyword evidence="3" id="KW-0964">Secreted</keyword>
<evidence type="ECO:0000256" key="7">
    <source>
        <dbReference type="ARBA" id="ARBA00023098"/>
    </source>
</evidence>
<dbReference type="Pfam" id="PF00657">
    <property type="entry name" value="Lipase_GDSL"/>
    <property type="match status" value="1"/>
</dbReference>
<evidence type="ECO:0000313" key="9">
    <source>
        <dbReference type="Proteomes" id="UP001291623"/>
    </source>
</evidence>
<dbReference type="PANTHER" id="PTHR45650">
    <property type="entry name" value="GDSL-LIKE LIPASE/ACYLHYDROLASE-RELATED"/>
    <property type="match status" value="1"/>
</dbReference>
<dbReference type="GO" id="GO:0005576">
    <property type="term" value="C:extracellular region"/>
    <property type="evidence" value="ECO:0007669"/>
    <property type="project" value="UniProtKB-SubCell"/>
</dbReference>
<sequence>MMIGAFIIKEQLANLTKVVEGLTKHVQTHKMLNFRNGARKITLFGLAQIGCIPEELKKHSTLLCVDSTNKVVQLFNKNLKALVDDLNTNLPDAQFIYINIFNVLDA</sequence>
<keyword evidence="7" id="KW-0443">Lipid metabolism</keyword>
<keyword evidence="4" id="KW-0732">Signal</keyword>
<evidence type="ECO:0000256" key="2">
    <source>
        <dbReference type="ARBA" id="ARBA00008668"/>
    </source>
</evidence>
<dbReference type="EMBL" id="JAVYJV010000001">
    <property type="protein sequence ID" value="KAK4380255.1"/>
    <property type="molecule type" value="Genomic_DNA"/>
</dbReference>
<dbReference type="InterPro" id="IPR001087">
    <property type="entry name" value="GDSL"/>
</dbReference>
<dbReference type="GO" id="GO:0016042">
    <property type="term" value="P:lipid catabolic process"/>
    <property type="evidence" value="ECO:0007669"/>
    <property type="project" value="UniProtKB-KW"/>
</dbReference>
<gene>
    <name evidence="8" type="ORF">RND71_002117</name>
</gene>
<dbReference type="InterPro" id="IPR051238">
    <property type="entry name" value="GDSL_esterase/lipase"/>
</dbReference>
<dbReference type="AlphaFoldDB" id="A0AAE1T2G8"/>
<comment type="similarity">
    <text evidence="2">Belongs to the 'GDSL' lipolytic enzyme family.</text>
</comment>
<comment type="subcellular location">
    <subcellularLocation>
        <location evidence="1">Secreted</location>
    </subcellularLocation>
</comment>
<dbReference type="Proteomes" id="UP001291623">
    <property type="component" value="Unassembled WGS sequence"/>
</dbReference>
<evidence type="ECO:0000313" key="8">
    <source>
        <dbReference type="EMBL" id="KAK4380255.1"/>
    </source>
</evidence>
<dbReference type="InterPro" id="IPR036514">
    <property type="entry name" value="SGNH_hydro_sf"/>
</dbReference>
<keyword evidence="6" id="KW-0442">Lipid degradation</keyword>
<protein>
    <submittedName>
        <fullName evidence="8">Uncharacterized protein</fullName>
    </submittedName>
</protein>
<evidence type="ECO:0000256" key="1">
    <source>
        <dbReference type="ARBA" id="ARBA00004613"/>
    </source>
</evidence>
<proteinExistence type="inferred from homology"/>
<organism evidence="8 9">
    <name type="scientific">Anisodus tanguticus</name>
    <dbReference type="NCBI Taxonomy" id="243964"/>
    <lineage>
        <taxon>Eukaryota</taxon>
        <taxon>Viridiplantae</taxon>
        <taxon>Streptophyta</taxon>
        <taxon>Embryophyta</taxon>
        <taxon>Tracheophyta</taxon>
        <taxon>Spermatophyta</taxon>
        <taxon>Magnoliopsida</taxon>
        <taxon>eudicotyledons</taxon>
        <taxon>Gunneridae</taxon>
        <taxon>Pentapetalae</taxon>
        <taxon>asterids</taxon>
        <taxon>lamiids</taxon>
        <taxon>Solanales</taxon>
        <taxon>Solanaceae</taxon>
        <taxon>Solanoideae</taxon>
        <taxon>Hyoscyameae</taxon>
        <taxon>Anisodus</taxon>
    </lineage>
</organism>
<evidence type="ECO:0000256" key="6">
    <source>
        <dbReference type="ARBA" id="ARBA00022963"/>
    </source>
</evidence>
<comment type="caution">
    <text evidence="8">The sequence shown here is derived from an EMBL/GenBank/DDBJ whole genome shotgun (WGS) entry which is preliminary data.</text>
</comment>
<dbReference type="Gene3D" id="3.40.50.1110">
    <property type="entry name" value="SGNH hydrolase"/>
    <property type="match status" value="1"/>
</dbReference>